<dbReference type="OrthoDB" id="2019149at2759"/>
<organism evidence="15 16">
    <name type="scientific">Striga hermonthica</name>
    <name type="common">Purple witchweed</name>
    <name type="synonym">Buchnera hermonthica</name>
    <dbReference type="NCBI Taxonomy" id="68872"/>
    <lineage>
        <taxon>Eukaryota</taxon>
        <taxon>Viridiplantae</taxon>
        <taxon>Streptophyta</taxon>
        <taxon>Embryophyta</taxon>
        <taxon>Tracheophyta</taxon>
        <taxon>Spermatophyta</taxon>
        <taxon>Magnoliopsida</taxon>
        <taxon>eudicotyledons</taxon>
        <taxon>Gunneridae</taxon>
        <taxon>Pentapetalae</taxon>
        <taxon>asterids</taxon>
        <taxon>lamiids</taxon>
        <taxon>Lamiales</taxon>
        <taxon>Orobanchaceae</taxon>
        <taxon>Buchnereae</taxon>
        <taxon>Striga</taxon>
    </lineage>
</organism>
<evidence type="ECO:0000313" key="16">
    <source>
        <dbReference type="Proteomes" id="UP001153555"/>
    </source>
</evidence>
<dbReference type="PROSITE" id="PS00503">
    <property type="entry name" value="PECTINESTERASE_2"/>
    <property type="match status" value="1"/>
</dbReference>
<dbReference type="InterPro" id="IPR033131">
    <property type="entry name" value="Pectinesterase_Asp_AS"/>
</dbReference>
<evidence type="ECO:0000256" key="12">
    <source>
        <dbReference type="PROSITE-ProRule" id="PRU10040"/>
    </source>
</evidence>
<dbReference type="InterPro" id="IPR011050">
    <property type="entry name" value="Pectin_lyase_fold/virulence"/>
</dbReference>
<dbReference type="SMART" id="SM00856">
    <property type="entry name" value="PMEI"/>
    <property type="match status" value="1"/>
</dbReference>
<dbReference type="EC" id="3.1.1.11" evidence="5 13"/>
<evidence type="ECO:0000256" key="7">
    <source>
        <dbReference type="ARBA" id="ARBA00022525"/>
    </source>
</evidence>
<evidence type="ECO:0000313" key="15">
    <source>
        <dbReference type="EMBL" id="CAA0824953.1"/>
    </source>
</evidence>
<keyword evidence="16" id="KW-1185">Reference proteome</keyword>
<dbReference type="Pfam" id="PF04043">
    <property type="entry name" value="PMEI"/>
    <property type="match status" value="1"/>
</dbReference>
<dbReference type="Gene3D" id="2.160.20.10">
    <property type="entry name" value="Single-stranded right-handed beta-helix, Pectin lyase-like"/>
    <property type="match status" value="1"/>
</dbReference>
<keyword evidence="7" id="KW-0964">Secreted</keyword>
<feature type="signal peptide" evidence="13">
    <location>
        <begin position="1"/>
        <end position="21"/>
    </location>
</feature>
<dbReference type="InterPro" id="IPR000070">
    <property type="entry name" value="Pectinesterase_cat"/>
</dbReference>
<dbReference type="Pfam" id="PF01095">
    <property type="entry name" value="Pectinesterase"/>
    <property type="match status" value="1"/>
</dbReference>
<evidence type="ECO:0000256" key="13">
    <source>
        <dbReference type="RuleBase" id="RU000589"/>
    </source>
</evidence>
<feature type="active site" evidence="12">
    <location>
        <position position="395"/>
    </location>
</feature>
<keyword evidence="10" id="KW-0961">Cell wall biogenesis/degradation</keyword>
<keyword evidence="9 13" id="KW-0063">Aspartyl esterase</keyword>
<dbReference type="InterPro" id="IPR035513">
    <property type="entry name" value="Invertase/methylesterase_inhib"/>
</dbReference>
<comment type="caution">
    <text evidence="15">The sequence shown here is derived from an EMBL/GenBank/DDBJ whole genome shotgun (WGS) entry which is preliminary data.</text>
</comment>
<evidence type="ECO:0000259" key="14">
    <source>
        <dbReference type="SMART" id="SM00856"/>
    </source>
</evidence>
<comment type="subcellular location">
    <subcellularLocation>
        <location evidence="1">Secreted</location>
        <location evidence="1">Cell wall</location>
    </subcellularLocation>
</comment>
<dbReference type="CDD" id="cd15798">
    <property type="entry name" value="PMEI-like_3"/>
    <property type="match status" value="1"/>
</dbReference>
<reference evidence="15" key="1">
    <citation type="submission" date="2019-12" db="EMBL/GenBank/DDBJ databases">
        <authorList>
            <person name="Scholes J."/>
        </authorList>
    </citation>
    <scope>NUCLEOTIDE SEQUENCE</scope>
</reference>
<evidence type="ECO:0000256" key="6">
    <source>
        <dbReference type="ARBA" id="ARBA00022512"/>
    </source>
</evidence>
<dbReference type="SUPFAM" id="SSF51126">
    <property type="entry name" value="Pectin lyase-like"/>
    <property type="match status" value="1"/>
</dbReference>
<dbReference type="AlphaFoldDB" id="A0A9N7RD53"/>
<dbReference type="GO" id="GO:0030599">
    <property type="term" value="F:pectinesterase activity"/>
    <property type="evidence" value="ECO:0007669"/>
    <property type="project" value="UniProtKB-UniRule"/>
</dbReference>
<keyword evidence="13" id="KW-0732">Signal</keyword>
<comment type="similarity">
    <text evidence="3">In the N-terminal section; belongs to the PMEI family.</text>
</comment>
<protein>
    <recommendedName>
        <fullName evidence="5 13">Pectinesterase</fullName>
        <ecNumber evidence="5 13">3.1.1.11</ecNumber>
    </recommendedName>
</protein>
<evidence type="ECO:0000256" key="11">
    <source>
        <dbReference type="ARBA" id="ARBA00047928"/>
    </source>
</evidence>
<comment type="similarity">
    <text evidence="4">In the C-terminal section; belongs to the pectinesterase family.</text>
</comment>
<dbReference type="InterPro" id="IPR006501">
    <property type="entry name" value="Pectinesterase_inhib_dom"/>
</dbReference>
<evidence type="ECO:0000256" key="3">
    <source>
        <dbReference type="ARBA" id="ARBA00006027"/>
    </source>
</evidence>
<sequence length="558" mass="61617">MFGKIAVSVLSLLLVVGVVIGVVGVVKNHSQPEQHDMSGSMKMITSICESTNYKEACASSLESTAKNSSATALDYISAVVGAPLDHVRKAIDSFAKINVNNATDPGDYVGLQDCKDLLDYAIDTLQASVSMVGDSDLHTIEDREHELLSWMSAVYSLQTTCRDQIDNPGYKSAVENGMLNATQLTHNAVNILADMSQLLTLFNVQPKRRLLASSDNNNNDGYPRWFSAADRKLLARSSSPPRPNVVVAKDGSGQFKTIGQAVAAHPGPKHQGRFVIYVKAGIYNEQVIVDKNKVNLYMYGDGIDRTIVTGSKNYGKQGTKTMHTATFANEAPGFVVRAMTFKNMAGPEGHQAVAFRSLGDKAAIFDCSFEGNQDTLYYQSYRQFYRNCRIYGTVDFIFGKGEAVIQDSEIIVRRPMPGQFNTVTADGREIRKGSNGLIIHNSRITADKYLHPIRFQVKTYLGRPWTEESLTVIMQSDLGDLIRPEGWKLWDGASNHKTCEVFEYANRGPGSVTRRRDRQFSHFKVLNTAEASRYTTGVFLAGGQWLPETGVPNNLNLY</sequence>
<keyword evidence="6" id="KW-0134">Cell wall</keyword>
<evidence type="ECO:0000256" key="8">
    <source>
        <dbReference type="ARBA" id="ARBA00022801"/>
    </source>
</evidence>
<dbReference type="GO" id="GO:0045490">
    <property type="term" value="P:pectin catabolic process"/>
    <property type="evidence" value="ECO:0007669"/>
    <property type="project" value="UniProtKB-UniRule"/>
</dbReference>
<dbReference type="GO" id="GO:0004857">
    <property type="term" value="F:enzyme inhibitor activity"/>
    <property type="evidence" value="ECO:0007669"/>
    <property type="project" value="InterPro"/>
</dbReference>
<feature type="domain" description="Pectinesterase inhibitor" evidence="14">
    <location>
        <begin position="39"/>
        <end position="191"/>
    </location>
</feature>
<evidence type="ECO:0000256" key="5">
    <source>
        <dbReference type="ARBA" id="ARBA00013229"/>
    </source>
</evidence>
<keyword evidence="8 13" id="KW-0378">Hydrolase</keyword>
<accession>A0A9N7RD53</accession>
<dbReference type="FunFam" id="2.160.20.10:FF:000029">
    <property type="entry name" value="Pectinesterase 4"/>
    <property type="match status" value="1"/>
</dbReference>
<feature type="chain" id="PRO_5040534055" description="Pectinesterase" evidence="13">
    <location>
        <begin position="22"/>
        <end position="558"/>
    </location>
</feature>
<dbReference type="Gene3D" id="1.20.140.40">
    <property type="entry name" value="Invertase/pectin methylesterase inhibitor family protein"/>
    <property type="match status" value="1"/>
</dbReference>
<comment type="catalytic activity">
    <reaction evidence="11 13">
        <text>[(1-&gt;4)-alpha-D-galacturonosyl methyl ester](n) + n H2O = [(1-&gt;4)-alpha-D-galacturonosyl](n) + n methanol + n H(+)</text>
        <dbReference type="Rhea" id="RHEA:22380"/>
        <dbReference type="Rhea" id="RHEA-COMP:14570"/>
        <dbReference type="Rhea" id="RHEA-COMP:14573"/>
        <dbReference type="ChEBI" id="CHEBI:15377"/>
        <dbReference type="ChEBI" id="CHEBI:15378"/>
        <dbReference type="ChEBI" id="CHEBI:17790"/>
        <dbReference type="ChEBI" id="CHEBI:140522"/>
        <dbReference type="ChEBI" id="CHEBI:140523"/>
        <dbReference type="EC" id="3.1.1.11"/>
    </reaction>
</comment>
<evidence type="ECO:0000256" key="9">
    <source>
        <dbReference type="ARBA" id="ARBA00023085"/>
    </source>
</evidence>
<evidence type="ECO:0000256" key="1">
    <source>
        <dbReference type="ARBA" id="ARBA00004191"/>
    </source>
</evidence>
<dbReference type="InterPro" id="IPR012334">
    <property type="entry name" value="Pectin_lyas_fold"/>
</dbReference>
<name>A0A9N7RD53_STRHE</name>
<dbReference type="GO" id="GO:0042545">
    <property type="term" value="P:cell wall modification"/>
    <property type="evidence" value="ECO:0007669"/>
    <property type="project" value="UniProtKB-UniRule"/>
</dbReference>
<dbReference type="NCBIfam" id="TIGR01614">
    <property type="entry name" value="PME_inhib"/>
    <property type="match status" value="1"/>
</dbReference>
<dbReference type="Proteomes" id="UP001153555">
    <property type="component" value="Unassembled WGS sequence"/>
</dbReference>
<dbReference type="EMBL" id="CACSLK010025438">
    <property type="protein sequence ID" value="CAA0824953.1"/>
    <property type="molecule type" value="Genomic_DNA"/>
</dbReference>
<evidence type="ECO:0000256" key="10">
    <source>
        <dbReference type="ARBA" id="ARBA00023316"/>
    </source>
</evidence>
<comment type="pathway">
    <text evidence="2 13">Glycan metabolism; pectin degradation; 2-dehydro-3-deoxy-D-gluconate from pectin: step 1/5.</text>
</comment>
<evidence type="ECO:0000256" key="4">
    <source>
        <dbReference type="ARBA" id="ARBA00007786"/>
    </source>
</evidence>
<gene>
    <name evidence="15" type="ORF">SHERM_21796</name>
</gene>
<dbReference type="PANTHER" id="PTHR31707">
    <property type="entry name" value="PECTINESTERASE"/>
    <property type="match status" value="1"/>
</dbReference>
<dbReference type="SUPFAM" id="SSF101148">
    <property type="entry name" value="Plant invertase/pectin methylesterase inhibitor"/>
    <property type="match status" value="1"/>
</dbReference>
<proteinExistence type="inferred from homology"/>
<evidence type="ECO:0000256" key="2">
    <source>
        <dbReference type="ARBA" id="ARBA00005184"/>
    </source>
</evidence>